<name>A0AAV4VPB9_CAEEX</name>
<comment type="caution">
    <text evidence="2">The sequence shown here is derived from an EMBL/GenBank/DDBJ whole genome shotgun (WGS) entry which is preliminary data.</text>
</comment>
<dbReference type="Proteomes" id="UP001054945">
    <property type="component" value="Unassembled WGS sequence"/>
</dbReference>
<feature type="region of interest" description="Disordered" evidence="1">
    <location>
        <begin position="112"/>
        <end position="139"/>
    </location>
</feature>
<evidence type="ECO:0000313" key="3">
    <source>
        <dbReference type="Proteomes" id="UP001054945"/>
    </source>
</evidence>
<evidence type="ECO:0000313" key="2">
    <source>
        <dbReference type="EMBL" id="GIY72041.1"/>
    </source>
</evidence>
<sequence>MAVERQTKPNLGFMNKGDRYETTDGIYRVADIQCIKGSNPDAEIFGGENGGGKSHPLILSLSLQSELVEMNARVMDEGSRDPTFLLAFYREGEVRGIVDECENKYDNMRGERRTIEQNKETECGKENIDNKPKFEQQKL</sequence>
<dbReference type="AlphaFoldDB" id="A0AAV4VPB9"/>
<dbReference type="EMBL" id="BPLR01014890">
    <property type="protein sequence ID" value="GIY72041.1"/>
    <property type="molecule type" value="Genomic_DNA"/>
</dbReference>
<accession>A0AAV4VPB9</accession>
<keyword evidence="3" id="KW-1185">Reference proteome</keyword>
<evidence type="ECO:0000256" key="1">
    <source>
        <dbReference type="SAM" id="MobiDB-lite"/>
    </source>
</evidence>
<gene>
    <name evidence="2" type="ORF">CEXT_538851</name>
</gene>
<reference evidence="2 3" key="1">
    <citation type="submission" date="2021-06" db="EMBL/GenBank/DDBJ databases">
        <title>Caerostris extrusa draft genome.</title>
        <authorList>
            <person name="Kono N."/>
            <person name="Arakawa K."/>
        </authorList>
    </citation>
    <scope>NUCLEOTIDE SEQUENCE [LARGE SCALE GENOMIC DNA]</scope>
</reference>
<organism evidence="2 3">
    <name type="scientific">Caerostris extrusa</name>
    <name type="common">Bark spider</name>
    <name type="synonym">Caerostris bankana</name>
    <dbReference type="NCBI Taxonomy" id="172846"/>
    <lineage>
        <taxon>Eukaryota</taxon>
        <taxon>Metazoa</taxon>
        <taxon>Ecdysozoa</taxon>
        <taxon>Arthropoda</taxon>
        <taxon>Chelicerata</taxon>
        <taxon>Arachnida</taxon>
        <taxon>Araneae</taxon>
        <taxon>Araneomorphae</taxon>
        <taxon>Entelegynae</taxon>
        <taxon>Araneoidea</taxon>
        <taxon>Araneidae</taxon>
        <taxon>Caerostris</taxon>
    </lineage>
</organism>
<proteinExistence type="predicted"/>
<protein>
    <submittedName>
        <fullName evidence="2">Uncharacterized protein</fullName>
    </submittedName>
</protein>